<evidence type="ECO:0000313" key="1">
    <source>
        <dbReference type="EMBL" id="MDL2343106.1"/>
    </source>
</evidence>
<accession>A0ABT7JDT0</accession>
<dbReference type="RefSeq" id="WP_285521150.1">
    <property type="nucleotide sequence ID" value="NZ_JASNGB010000012.1"/>
</dbReference>
<sequence length="100" mass="10626">MTRRRLERLEDRAGLGRAAWAAEAAKGERLALEAVRARGGDARQVEAVRRAFAGFRAVWRPGASGEEKARAADVALDVLEEALDPAAFALALALLSAAAE</sequence>
<evidence type="ECO:0000313" key="2">
    <source>
        <dbReference type="Proteomes" id="UP001302059"/>
    </source>
</evidence>
<gene>
    <name evidence="1" type="ORF">QOL99_02965</name>
</gene>
<dbReference type="EMBL" id="JASNGB010000012">
    <property type="protein sequence ID" value="MDL2343106.1"/>
    <property type="molecule type" value="Genomic_DNA"/>
</dbReference>
<organism evidence="1 2">
    <name type="scientific">Deinococcus rhizophilus</name>
    <dbReference type="NCBI Taxonomy" id="3049544"/>
    <lineage>
        <taxon>Bacteria</taxon>
        <taxon>Thermotogati</taxon>
        <taxon>Deinococcota</taxon>
        <taxon>Deinococci</taxon>
        <taxon>Deinococcales</taxon>
        <taxon>Deinococcaceae</taxon>
        <taxon>Deinococcus</taxon>
    </lineage>
</organism>
<name>A0ABT7JDT0_9DEIO</name>
<keyword evidence="2" id="KW-1185">Reference proteome</keyword>
<dbReference type="Proteomes" id="UP001302059">
    <property type="component" value="Unassembled WGS sequence"/>
</dbReference>
<comment type="caution">
    <text evidence="1">The sequence shown here is derived from an EMBL/GenBank/DDBJ whole genome shotgun (WGS) entry which is preliminary data.</text>
</comment>
<protein>
    <submittedName>
        <fullName evidence="1">Uncharacterized protein</fullName>
    </submittedName>
</protein>
<reference evidence="1 2" key="1">
    <citation type="submission" date="2023-05" db="EMBL/GenBank/DDBJ databases">
        <authorList>
            <person name="Gao F."/>
        </authorList>
    </citation>
    <scope>NUCLEOTIDE SEQUENCE [LARGE SCALE GENOMIC DNA]</scope>
    <source>
        <strain evidence="1 2">MIMF12</strain>
    </source>
</reference>
<proteinExistence type="predicted"/>